<reference evidence="2 3" key="1">
    <citation type="submission" date="2019-03" db="EMBL/GenBank/DDBJ databases">
        <title>Genomic Encyclopedia of Type Strains, Phase IV (KMG-IV): sequencing the most valuable type-strain genomes for metagenomic binning, comparative biology and taxonomic classification.</title>
        <authorList>
            <person name="Goeker M."/>
        </authorList>
    </citation>
    <scope>NUCLEOTIDE SEQUENCE [LARGE SCALE GENOMIC DNA]</scope>
    <source>
        <strain evidence="2 3">DSM 29487</strain>
    </source>
</reference>
<dbReference type="AlphaFoldDB" id="A0A4R3Z4W8"/>
<evidence type="ECO:0000313" key="3">
    <source>
        <dbReference type="Proteomes" id="UP000295515"/>
    </source>
</evidence>
<sequence>MYKNRTCSMNDLQDALLKLSHCLYMHYQQKVIILIDEYDVPLQSAYINGYYDEMVDFLRNQPFHQP</sequence>
<protein>
    <submittedName>
        <fullName evidence="2">Putative AAA-ATPase</fullName>
    </submittedName>
</protein>
<gene>
    <name evidence="2" type="ORF">EDD60_10912</name>
</gene>
<organism evidence="2 3">
    <name type="scientific">Longibaculum muris</name>
    <dbReference type="NCBI Taxonomy" id="1796628"/>
    <lineage>
        <taxon>Bacteria</taxon>
        <taxon>Bacillati</taxon>
        <taxon>Bacillota</taxon>
        <taxon>Erysipelotrichia</taxon>
        <taxon>Erysipelotrichales</taxon>
        <taxon>Coprobacillaceae</taxon>
        <taxon>Longibaculum</taxon>
    </lineage>
</organism>
<feature type="domain" description="AAA-ATPase-like" evidence="1">
    <location>
        <begin position="7"/>
        <end position="60"/>
    </location>
</feature>
<keyword evidence="3" id="KW-1185">Reference proteome</keyword>
<comment type="caution">
    <text evidence="2">The sequence shown here is derived from an EMBL/GenBank/DDBJ whole genome shotgun (WGS) entry which is preliminary data.</text>
</comment>
<dbReference type="Proteomes" id="UP000295515">
    <property type="component" value="Unassembled WGS sequence"/>
</dbReference>
<proteinExistence type="predicted"/>
<dbReference type="EMBL" id="SMCQ01000009">
    <property type="protein sequence ID" value="TCV99431.1"/>
    <property type="molecule type" value="Genomic_DNA"/>
</dbReference>
<evidence type="ECO:0000259" key="1">
    <source>
        <dbReference type="Pfam" id="PF09820"/>
    </source>
</evidence>
<name>A0A4R3Z4W8_9FIRM</name>
<evidence type="ECO:0000313" key="2">
    <source>
        <dbReference type="EMBL" id="TCV99431.1"/>
    </source>
</evidence>
<dbReference type="Pfam" id="PF09820">
    <property type="entry name" value="AAA-ATPase_like"/>
    <property type="match status" value="1"/>
</dbReference>
<dbReference type="InterPro" id="IPR018631">
    <property type="entry name" value="AAA-ATPase-like_dom"/>
</dbReference>
<accession>A0A4R3Z4W8</accession>